<organism evidence="6 7">
    <name type="scientific">Paraglomus brasilianum</name>
    <dbReference type="NCBI Taxonomy" id="144538"/>
    <lineage>
        <taxon>Eukaryota</taxon>
        <taxon>Fungi</taxon>
        <taxon>Fungi incertae sedis</taxon>
        <taxon>Mucoromycota</taxon>
        <taxon>Glomeromycotina</taxon>
        <taxon>Glomeromycetes</taxon>
        <taxon>Paraglomerales</taxon>
        <taxon>Paraglomeraceae</taxon>
        <taxon>Paraglomus</taxon>
    </lineage>
</organism>
<feature type="region of interest" description="Disordered" evidence="4">
    <location>
        <begin position="84"/>
        <end position="108"/>
    </location>
</feature>
<dbReference type="Pfam" id="PF00467">
    <property type="entry name" value="KOW"/>
    <property type="match status" value="1"/>
</dbReference>
<dbReference type="InterPro" id="IPR005756">
    <property type="entry name" value="Ribosomal_uL24_euk/arc"/>
</dbReference>
<dbReference type="InterPro" id="IPR008991">
    <property type="entry name" value="Translation_prot_SH3-like_sf"/>
</dbReference>
<name>A0A9N9FFA4_9GLOM</name>
<dbReference type="InterPro" id="IPR005825">
    <property type="entry name" value="Ribosomal_uL24_CS"/>
</dbReference>
<evidence type="ECO:0000313" key="6">
    <source>
        <dbReference type="EMBL" id="CAG8529575.1"/>
    </source>
</evidence>
<sequence>MKSNTKRQHSNQARSIPIRKDDEVRIVRGSNKGREGKVLQVYRKRWVIYIDRITKEKQNGGVVHLGIHPSKVVVHKLKLDKDRRNLLERKNRSAPSKGKGKAAEDDAMEEVTIMM</sequence>
<dbReference type="GO" id="GO:0015934">
    <property type="term" value="C:large ribosomal subunit"/>
    <property type="evidence" value="ECO:0007669"/>
    <property type="project" value="InterPro"/>
</dbReference>
<dbReference type="InterPro" id="IPR005824">
    <property type="entry name" value="KOW"/>
</dbReference>
<dbReference type="GO" id="GO:0006412">
    <property type="term" value="P:translation"/>
    <property type="evidence" value="ECO:0007669"/>
    <property type="project" value="InterPro"/>
</dbReference>
<evidence type="ECO:0000256" key="1">
    <source>
        <dbReference type="ARBA" id="ARBA00010618"/>
    </source>
</evidence>
<dbReference type="InterPro" id="IPR014722">
    <property type="entry name" value="Rib_uL2_dom2"/>
</dbReference>
<keyword evidence="3" id="KW-0687">Ribonucleoprotein</keyword>
<dbReference type="GO" id="GO:0003723">
    <property type="term" value="F:RNA binding"/>
    <property type="evidence" value="ECO:0007669"/>
    <property type="project" value="InterPro"/>
</dbReference>
<dbReference type="CDD" id="cd06089">
    <property type="entry name" value="KOW_RPL26"/>
    <property type="match status" value="1"/>
</dbReference>
<evidence type="ECO:0000256" key="3">
    <source>
        <dbReference type="ARBA" id="ARBA00023274"/>
    </source>
</evidence>
<dbReference type="PANTHER" id="PTHR11143">
    <property type="entry name" value="60S RIBOSOMAL PROTEIN L26 FAMILY MEMBER"/>
    <property type="match status" value="1"/>
</dbReference>
<dbReference type="SMART" id="SM00739">
    <property type="entry name" value="KOW"/>
    <property type="match status" value="1"/>
</dbReference>
<dbReference type="SUPFAM" id="SSF50104">
    <property type="entry name" value="Translation proteins SH3-like domain"/>
    <property type="match status" value="1"/>
</dbReference>
<reference evidence="6" key="1">
    <citation type="submission" date="2021-06" db="EMBL/GenBank/DDBJ databases">
        <authorList>
            <person name="Kallberg Y."/>
            <person name="Tangrot J."/>
            <person name="Rosling A."/>
        </authorList>
    </citation>
    <scope>NUCLEOTIDE SEQUENCE</scope>
    <source>
        <strain evidence="6">BR232B</strain>
    </source>
</reference>
<comment type="similarity">
    <text evidence="1">Belongs to the universal ribosomal protein uL24 family.</text>
</comment>
<keyword evidence="2" id="KW-0689">Ribosomal protein</keyword>
<dbReference type="NCBIfam" id="TIGR01080">
    <property type="entry name" value="rplX_A_E"/>
    <property type="match status" value="1"/>
</dbReference>
<dbReference type="OrthoDB" id="1688503at2759"/>
<accession>A0A9N9FFA4</accession>
<evidence type="ECO:0000313" key="7">
    <source>
        <dbReference type="Proteomes" id="UP000789739"/>
    </source>
</evidence>
<gene>
    <name evidence="6" type="ORF">PBRASI_LOCUS4041</name>
</gene>
<proteinExistence type="inferred from homology"/>
<keyword evidence="7" id="KW-1185">Reference proteome</keyword>
<feature type="domain" description="KOW" evidence="5">
    <location>
        <begin position="17"/>
        <end position="44"/>
    </location>
</feature>
<dbReference type="AlphaFoldDB" id="A0A9N9FFA4"/>
<dbReference type="Proteomes" id="UP000789739">
    <property type="component" value="Unassembled WGS sequence"/>
</dbReference>
<feature type="region of interest" description="Disordered" evidence="4">
    <location>
        <begin position="1"/>
        <end position="20"/>
    </location>
</feature>
<protein>
    <submittedName>
        <fullName evidence="6">8843_t:CDS:1</fullName>
    </submittedName>
</protein>
<dbReference type="Gene3D" id="2.30.30.30">
    <property type="match status" value="1"/>
</dbReference>
<dbReference type="EMBL" id="CAJVPI010000396">
    <property type="protein sequence ID" value="CAG8529575.1"/>
    <property type="molecule type" value="Genomic_DNA"/>
</dbReference>
<evidence type="ECO:0000259" key="5">
    <source>
        <dbReference type="SMART" id="SM00739"/>
    </source>
</evidence>
<dbReference type="GO" id="GO:0003735">
    <property type="term" value="F:structural constituent of ribosome"/>
    <property type="evidence" value="ECO:0007669"/>
    <property type="project" value="InterPro"/>
</dbReference>
<evidence type="ECO:0000256" key="4">
    <source>
        <dbReference type="SAM" id="MobiDB-lite"/>
    </source>
</evidence>
<comment type="caution">
    <text evidence="6">The sequence shown here is derived from an EMBL/GenBank/DDBJ whole genome shotgun (WGS) entry which is preliminary data.</text>
</comment>
<dbReference type="FunFam" id="2.30.30.30:FF:000009">
    <property type="entry name" value="60S ribosomal protein L26"/>
    <property type="match status" value="1"/>
</dbReference>
<dbReference type="PROSITE" id="PS01108">
    <property type="entry name" value="RIBOSOMAL_L24"/>
    <property type="match status" value="1"/>
</dbReference>
<dbReference type="InterPro" id="IPR041988">
    <property type="entry name" value="Ribosomal_uL24_KOW"/>
</dbReference>
<dbReference type="Pfam" id="PF16906">
    <property type="entry name" value="Ribosomal_L26"/>
    <property type="match status" value="1"/>
</dbReference>
<evidence type="ECO:0000256" key="2">
    <source>
        <dbReference type="ARBA" id="ARBA00022980"/>
    </source>
</evidence>